<keyword evidence="1 4" id="KW-0560">Oxidoreductase</keyword>
<evidence type="ECO:0000313" key="7">
    <source>
        <dbReference type="Proteomes" id="UP000193804"/>
    </source>
</evidence>
<dbReference type="GO" id="GO:0033744">
    <property type="term" value="F:L-methionine:thioredoxin-disulfide S-oxidoreductase activity"/>
    <property type="evidence" value="ECO:0007669"/>
    <property type="project" value="RHEA"/>
</dbReference>
<dbReference type="HAMAP" id="MF_01401">
    <property type="entry name" value="MsrA"/>
    <property type="match status" value="1"/>
</dbReference>
<dbReference type="Proteomes" id="UP000193804">
    <property type="component" value="Unassembled WGS sequence"/>
</dbReference>
<dbReference type="NCBIfam" id="TIGR00401">
    <property type="entry name" value="msrA"/>
    <property type="match status" value="1"/>
</dbReference>
<dbReference type="EMBL" id="FXAW01000001">
    <property type="protein sequence ID" value="SMG12888.1"/>
    <property type="molecule type" value="Genomic_DNA"/>
</dbReference>
<proteinExistence type="inferred from homology"/>
<dbReference type="InterPro" id="IPR036509">
    <property type="entry name" value="Met_Sox_Rdtase_MsrA_sf"/>
</dbReference>
<dbReference type="PANTHER" id="PTHR43774">
    <property type="entry name" value="PEPTIDE METHIONINE SULFOXIDE REDUCTASE"/>
    <property type="match status" value="1"/>
</dbReference>
<evidence type="ECO:0000256" key="3">
    <source>
        <dbReference type="ARBA" id="ARBA00048782"/>
    </source>
</evidence>
<comment type="function">
    <text evidence="4">Has an important function as a repair enzyme for proteins that have been inactivated by oxidation. Catalyzes the reversible oxidation-reduction of methionine sulfoxide in proteins to methionine.</text>
</comment>
<keyword evidence="7" id="KW-1185">Reference proteome</keyword>
<accession>A0A1X7IDT8</accession>
<feature type="active site" evidence="4">
    <location>
        <position position="17"/>
    </location>
</feature>
<dbReference type="EC" id="1.8.4.11" evidence="4"/>
<name>A0A1X7IDT8_9BACT</name>
<comment type="catalytic activity">
    <reaction evidence="3 4">
        <text>[thioredoxin]-disulfide + L-methionine + H2O = L-methionine (S)-S-oxide + [thioredoxin]-dithiol</text>
        <dbReference type="Rhea" id="RHEA:19993"/>
        <dbReference type="Rhea" id="RHEA-COMP:10698"/>
        <dbReference type="Rhea" id="RHEA-COMP:10700"/>
        <dbReference type="ChEBI" id="CHEBI:15377"/>
        <dbReference type="ChEBI" id="CHEBI:29950"/>
        <dbReference type="ChEBI" id="CHEBI:50058"/>
        <dbReference type="ChEBI" id="CHEBI:57844"/>
        <dbReference type="ChEBI" id="CHEBI:58772"/>
        <dbReference type="EC" id="1.8.4.11"/>
    </reaction>
</comment>
<evidence type="ECO:0000259" key="5">
    <source>
        <dbReference type="Pfam" id="PF01625"/>
    </source>
</evidence>
<evidence type="ECO:0000313" key="6">
    <source>
        <dbReference type="EMBL" id="SMG12888.1"/>
    </source>
</evidence>
<reference evidence="7" key="1">
    <citation type="submission" date="2017-04" db="EMBL/GenBank/DDBJ databases">
        <authorList>
            <person name="Varghese N."/>
            <person name="Submissions S."/>
        </authorList>
    </citation>
    <scope>NUCLEOTIDE SEQUENCE [LARGE SCALE GENOMIC DNA]</scope>
    <source>
        <strain evidence="7">DSM 4125</strain>
    </source>
</reference>
<dbReference type="RefSeq" id="WP_085515551.1">
    <property type="nucleotide sequence ID" value="NZ_FXAW01000001.1"/>
</dbReference>
<dbReference type="Gene3D" id="3.30.1060.10">
    <property type="entry name" value="Peptide methionine sulphoxide reductase MsrA"/>
    <property type="match status" value="1"/>
</dbReference>
<dbReference type="STRING" id="1028.SAMN05661096_00552"/>
<gene>
    <name evidence="4" type="primary">msrA</name>
    <name evidence="6" type="ORF">SAMN05661096_00552</name>
</gene>
<dbReference type="PANTHER" id="PTHR43774:SF1">
    <property type="entry name" value="PEPTIDE METHIONINE SULFOXIDE REDUCTASE MSRA 2"/>
    <property type="match status" value="1"/>
</dbReference>
<comment type="catalytic activity">
    <reaction evidence="2 4">
        <text>L-methionyl-[protein] + [thioredoxin]-disulfide + H2O = L-methionyl-(S)-S-oxide-[protein] + [thioredoxin]-dithiol</text>
        <dbReference type="Rhea" id="RHEA:14217"/>
        <dbReference type="Rhea" id="RHEA-COMP:10698"/>
        <dbReference type="Rhea" id="RHEA-COMP:10700"/>
        <dbReference type="Rhea" id="RHEA-COMP:12313"/>
        <dbReference type="Rhea" id="RHEA-COMP:12315"/>
        <dbReference type="ChEBI" id="CHEBI:15377"/>
        <dbReference type="ChEBI" id="CHEBI:16044"/>
        <dbReference type="ChEBI" id="CHEBI:29950"/>
        <dbReference type="ChEBI" id="CHEBI:44120"/>
        <dbReference type="ChEBI" id="CHEBI:50058"/>
        <dbReference type="EC" id="1.8.4.11"/>
    </reaction>
</comment>
<evidence type="ECO:0000256" key="2">
    <source>
        <dbReference type="ARBA" id="ARBA00047806"/>
    </source>
</evidence>
<dbReference type="SUPFAM" id="SSF55068">
    <property type="entry name" value="Peptide methionine sulfoxide reductase"/>
    <property type="match status" value="1"/>
</dbReference>
<comment type="similarity">
    <text evidence="4">Belongs to the MsrA Met sulfoxide reductase family.</text>
</comment>
<evidence type="ECO:0000256" key="4">
    <source>
        <dbReference type="HAMAP-Rule" id="MF_01401"/>
    </source>
</evidence>
<organism evidence="6 7">
    <name type="scientific">Marivirga sericea</name>
    <dbReference type="NCBI Taxonomy" id="1028"/>
    <lineage>
        <taxon>Bacteria</taxon>
        <taxon>Pseudomonadati</taxon>
        <taxon>Bacteroidota</taxon>
        <taxon>Cytophagia</taxon>
        <taxon>Cytophagales</taxon>
        <taxon>Marivirgaceae</taxon>
        <taxon>Marivirga</taxon>
    </lineage>
</organism>
<feature type="domain" description="Peptide methionine sulphoxide reductase MsrA" evidence="5">
    <location>
        <begin position="10"/>
        <end position="162"/>
    </location>
</feature>
<evidence type="ECO:0000256" key="1">
    <source>
        <dbReference type="ARBA" id="ARBA00023002"/>
    </source>
</evidence>
<dbReference type="InterPro" id="IPR002569">
    <property type="entry name" value="Met_Sox_Rdtase_MsrA_dom"/>
</dbReference>
<sequence>MDSKNKNFEKATFGAGCFWCIDAVLRKLKGVEKVESGFAGGHIKNPPYREVVQGRTGHAEVAQVTFDPDIISYQQLLEVFWQVHDPTTLNRQGADVGEHYRSIILAHNAEQTKIAEQMKEKLNSSSVFDDPVVTEIKAFETFYPAEEVHQDFYTRNEGMPYCTFVIKPKIDKIKRLFAENLK</sequence>
<dbReference type="AlphaFoldDB" id="A0A1X7IDT8"/>
<dbReference type="GO" id="GO:0008113">
    <property type="term" value="F:peptide-methionine (S)-S-oxide reductase activity"/>
    <property type="evidence" value="ECO:0007669"/>
    <property type="project" value="UniProtKB-UniRule"/>
</dbReference>
<dbReference type="Pfam" id="PF01625">
    <property type="entry name" value="PMSR"/>
    <property type="match status" value="1"/>
</dbReference>
<protein>
    <recommendedName>
        <fullName evidence="4">Peptide methionine sulfoxide reductase MsrA</fullName>
        <shortName evidence="4">Protein-methionine-S-oxide reductase</shortName>
        <ecNumber evidence="4">1.8.4.11</ecNumber>
    </recommendedName>
    <alternativeName>
        <fullName evidence="4">Peptide-methionine (S)-S-oxide reductase</fullName>
        <shortName evidence="4">Peptide Met(O) reductase</shortName>
    </alternativeName>
</protein>
<dbReference type="OrthoDB" id="4174719at2"/>